<feature type="signal peptide" evidence="4">
    <location>
        <begin position="1"/>
        <end position="20"/>
    </location>
</feature>
<organism evidence="8 9">
    <name type="scientific">Marinobacterium halophilum</name>
    <dbReference type="NCBI Taxonomy" id="267374"/>
    <lineage>
        <taxon>Bacteria</taxon>
        <taxon>Pseudomonadati</taxon>
        <taxon>Pseudomonadota</taxon>
        <taxon>Gammaproteobacteria</taxon>
        <taxon>Oceanospirillales</taxon>
        <taxon>Oceanospirillaceae</taxon>
        <taxon>Marinobacterium</taxon>
    </lineage>
</organism>
<evidence type="ECO:0000256" key="2">
    <source>
        <dbReference type="ARBA" id="ARBA00009477"/>
    </source>
</evidence>
<accession>A0A2P8F0K0</accession>
<dbReference type="PANTHER" id="PTHR30469:SF11">
    <property type="entry name" value="BLL4320 PROTEIN"/>
    <property type="match status" value="1"/>
</dbReference>
<evidence type="ECO:0000259" key="6">
    <source>
        <dbReference type="Pfam" id="PF25954"/>
    </source>
</evidence>
<evidence type="ECO:0000313" key="8">
    <source>
        <dbReference type="EMBL" id="PSL15243.1"/>
    </source>
</evidence>
<dbReference type="EMBL" id="PYGI01000005">
    <property type="protein sequence ID" value="PSL15243.1"/>
    <property type="molecule type" value="Genomic_DNA"/>
</dbReference>
<keyword evidence="9" id="KW-1185">Reference proteome</keyword>
<feature type="domain" description="Multidrug resistance protein MdtA-like C-terminal permuted SH3" evidence="7">
    <location>
        <begin position="269"/>
        <end position="327"/>
    </location>
</feature>
<dbReference type="PANTHER" id="PTHR30469">
    <property type="entry name" value="MULTIDRUG RESISTANCE PROTEIN MDTA"/>
    <property type="match status" value="1"/>
</dbReference>
<dbReference type="InterPro" id="IPR058627">
    <property type="entry name" value="MdtA-like_C"/>
</dbReference>
<dbReference type="Gene3D" id="2.40.50.100">
    <property type="match status" value="1"/>
</dbReference>
<feature type="domain" description="Multidrug resistance protein MdtA-like barrel-sandwich hybrid" evidence="5">
    <location>
        <begin position="58"/>
        <end position="182"/>
    </location>
</feature>
<comment type="caution">
    <text evidence="8">The sequence shown here is derived from an EMBL/GenBank/DDBJ whole genome shotgun (WGS) entry which is preliminary data.</text>
</comment>
<evidence type="ECO:0000259" key="5">
    <source>
        <dbReference type="Pfam" id="PF25917"/>
    </source>
</evidence>
<dbReference type="InterPro" id="IPR006143">
    <property type="entry name" value="RND_pump_MFP"/>
</dbReference>
<gene>
    <name evidence="8" type="ORF">CLV44_105138</name>
</gene>
<dbReference type="Gene3D" id="1.10.287.470">
    <property type="entry name" value="Helix hairpin bin"/>
    <property type="match status" value="1"/>
</dbReference>
<evidence type="ECO:0000313" key="9">
    <source>
        <dbReference type="Proteomes" id="UP000242133"/>
    </source>
</evidence>
<proteinExistence type="inferred from homology"/>
<dbReference type="GO" id="GO:1990281">
    <property type="term" value="C:efflux pump complex"/>
    <property type="evidence" value="ECO:0007669"/>
    <property type="project" value="TreeGrafter"/>
</dbReference>
<name>A0A2P8F0K0_9GAMM</name>
<dbReference type="Pfam" id="PF25954">
    <property type="entry name" value="Beta-barrel_RND_2"/>
    <property type="match status" value="1"/>
</dbReference>
<dbReference type="NCBIfam" id="TIGR01730">
    <property type="entry name" value="RND_mfp"/>
    <property type="match status" value="1"/>
</dbReference>
<comment type="subcellular location">
    <subcellularLocation>
        <location evidence="1">Cell envelope</location>
    </subcellularLocation>
</comment>
<dbReference type="InterPro" id="IPR058625">
    <property type="entry name" value="MdtA-like_BSH"/>
</dbReference>
<dbReference type="Pfam" id="PF25967">
    <property type="entry name" value="RND-MFP_C"/>
    <property type="match status" value="1"/>
</dbReference>
<dbReference type="AlphaFoldDB" id="A0A2P8F0K0"/>
<dbReference type="OrthoDB" id="9800613at2"/>
<dbReference type="GO" id="GO:0015562">
    <property type="term" value="F:efflux transmembrane transporter activity"/>
    <property type="evidence" value="ECO:0007669"/>
    <property type="project" value="TreeGrafter"/>
</dbReference>
<dbReference type="InterPro" id="IPR058792">
    <property type="entry name" value="Beta-barrel_RND_2"/>
</dbReference>
<evidence type="ECO:0000256" key="4">
    <source>
        <dbReference type="SAM" id="SignalP"/>
    </source>
</evidence>
<feature type="chain" id="PRO_5015147024" evidence="4">
    <location>
        <begin position="21"/>
        <end position="352"/>
    </location>
</feature>
<comment type="similarity">
    <text evidence="2">Belongs to the membrane fusion protein (MFP) (TC 8.A.1) family.</text>
</comment>
<dbReference type="SUPFAM" id="SSF111369">
    <property type="entry name" value="HlyD-like secretion proteins"/>
    <property type="match status" value="1"/>
</dbReference>
<protein>
    <submittedName>
        <fullName evidence="8">Membrane fusion protein (Multidrug efflux system)</fullName>
    </submittedName>
</protein>
<evidence type="ECO:0000259" key="7">
    <source>
        <dbReference type="Pfam" id="PF25967"/>
    </source>
</evidence>
<dbReference type="Proteomes" id="UP000242133">
    <property type="component" value="Unassembled WGS sequence"/>
</dbReference>
<dbReference type="RefSeq" id="WP_106591028.1">
    <property type="nucleotide sequence ID" value="NZ_PYGI01000005.1"/>
</dbReference>
<keyword evidence="4" id="KW-0732">Signal</keyword>
<feature type="domain" description="CusB-like beta-barrel" evidence="6">
    <location>
        <begin position="191"/>
        <end position="263"/>
    </location>
</feature>
<dbReference type="FunFam" id="2.40.30.170:FF:000010">
    <property type="entry name" value="Efflux RND transporter periplasmic adaptor subunit"/>
    <property type="match status" value="1"/>
</dbReference>
<dbReference type="Pfam" id="PF25917">
    <property type="entry name" value="BSH_RND"/>
    <property type="match status" value="1"/>
</dbReference>
<sequence>MKRISVFILACALTSPSAIAEEAQPETTAGLPAEVVKLTPVVFEQQLTAVGVLQANESVMISPEQSGRISEILFMEGQQITAGSPMFRLDGALYDAALAQAKARARLSQLEYERAASLLEKRVGSQTEHDTRLAQLRVDEAEVALAHTRLDKMTIGAPFSGTIGLRRASPGDFVVAGQPLVELTDLSSLKVEFSIPERHLQQLRTGQPITLAVDALNKQTFTGEIYAIAPSANPESHNISIRARVPNPESTLRPGLFTRIQVLTARNEQALIMPEQALILQGKETLVMRVGVNNQVELVPVTTGARRFGEVQILSGLKPGAVVVTAGHMKLRPGMPVTPIFPQPVSTEGNGA</sequence>
<evidence type="ECO:0000256" key="3">
    <source>
        <dbReference type="ARBA" id="ARBA00022448"/>
    </source>
</evidence>
<dbReference type="Gene3D" id="2.40.30.170">
    <property type="match status" value="1"/>
</dbReference>
<reference evidence="8 9" key="1">
    <citation type="submission" date="2018-03" db="EMBL/GenBank/DDBJ databases">
        <title>Genomic Encyclopedia of Archaeal and Bacterial Type Strains, Phase II (KMG-II): from individual species to whole genera.</title>
        <authorList>
            <person name="Goeker M."/>
        </authorList>
    </citation>
    <scope>NUCLEOTIDE SEQUENCE [LARGE SCALE GENOMIC DNA]</scope>
    <source>
        <strain evidence="8 9">DSM 17586</strain>
    </source>
</reference>
<dbReference type="Gene3D" id="2.40.420.20">
    <property type="match status" value="1"/>
</dbReference>
<evidence type="ECO:0000256" key="1">
    <source>
        <dbReference type="ARBA" id="ARBA00004196"/>
    </source>
</evidence>
<keyword evidence="3" id="KW-0813">Transport</keyword>